<comment type="caution">
    <text evidence="1">The sequence shown here is derived from an EMBL/GenBank/DDBJ whole genome shotgun (WGS) entry which is preliminary data.</text>
</comment>
<dbReference type="AlphaFoldDB" id="A0A644T5V3"/>
<gene>
    <name evidence="1" type="ORF">SDC9_07476</name>
</gene>
<protein>
    <submittedName>
        <fullName evidence="1">Uncharacterized protein</fullName>
    </submittedName>
</protein>
<organism evidence="1">
    <name type="scientific">bioreactor metagenome</name>
    <dbReference type="NCBI Taxonomy" id="1076179"/>
    <lineage>
        <taxon>unclassified sequences</taxon>
        <taxon>metagenomes</taxon>
        <taxon>ecological metagenomes</taxon>
    </lineage>
</organism>
<sequence>MSIGLVACVKIVRIMFLELIKVSILSIILSTIEKELIRPIKQAEKYNKPRANLHKEE</sequence>
<evidence type="ECO:0000313" key="1">
    <source>
        <dbReference type="EMBL" id="MPL61887.1"/>
    </source>
</evidence>
<reference evidence="1" key="1">
    <citation type="submission" date="2019-08" db="EMBL/GenBank/DDBJ databases">
        <authorList>
            <person name="Kucharzyk K."/>
            <person name="Murdoch R.W."/>
            <person name="Higgins S."/>
            <person name="Loffler F."/>
        </authorList>
    </citation>
    <scope>NUCLEOTIDE SEQUENCE</scope>
</reference>
<name>A0A644T5V3_9ZZZZ</name>
<accession>A0A644T5V3</accession>
<dbReference type="EMBL" id="VSSQ01000016">
    <property type="protein sequence ID" value="MPL61887.1"/>
    <property type="molecule type" value="Genomic_DNA"/>
</dbReference>
<proteinExistence type="predicted"/>